<proteinExistence type="predicted"/>
<feature type="domain" description="Integrase catalytic" evidence="1">
    <location>
        <begin position="3"/>
        <end position="79"/>
    </location>
</feature>
<dbReference type="Gene3D" id="3.30.420.10">
    <property type="entry name" value="Ribonuclease H-like superfamily/Ribonuclease H"/>
    <property type="match status" value="1"/>
</dbReference>
<evidence type="ECO:0000313" key="2">
    <source>
        <dbReference type="EMBL" id="EAQ10903.1"/>
    </source>
</evidence>
<dbReference type="HOGENOM" id="CLU_027402_41_6_5"/>
<gene>
    <name evidence="2" type="ORF">RB2654_22083</name>
</gene>
<dbReference type="Proteomes" id="UP000002931">
    <property type="component" value="Unassembled WGS sequence"/>
</dbReference>
<dbReference type="STRING" id="314271.RB2654_22083"/>
<organism evidence="2 3">
    <name type="scientific">Maritimibacter alkaliphilus HTCC2654</name>
    <dbReference type="NCBI Taxonomy" id="314271"/>
    <lineage>
        <taxon>Bacteria</taxon>
        <taxon>Pseudomonadati</taxon>
        <taxon>Pseudomonadota</taxon>
        <taxon>Alphaproteobacteria</taxon>
        <taxon>Rhodobacterales</taxon>
        <taxon>Roseobacteraceae</taxon>
        <taxon>Maritimibacter</taxon>
    </lineage>
</organism>
<dbReference type="SUPFAM" id="SSF53098">
    <property type="entry name" value="Ribonuclease H-like"/>
    <property type="match status" value="1"/>
</dbReference>
<reference evidence="2 3" key="1">
    <citation type="journal article" date="2010" name="J. Bacteriol.">
        <title>Genome sequences of Pelagibaca bermudensis HTCC2601T and Maritimibacter alkaliphilus HTCC2654T, the type strains of two marine Roseobacter genera.</title>
        <authorList>
            <person name="Thrash J.C."/>
            <person name="Cho J.C."/>
            <person name="Ferriera S."/>
            <person name="Johnson J."/>
            <person name="Vergin K.L."/>
            <person name="Giovannoni S.J."/>
        </authorList>
    </citation>
    <scope>NUCLEOTIDE SEQUENCE [LARGE SCALE GENOMIC DNA]</scope>
    <source>
        <strain evidence="2 3">HTCC2654</strain>
    </source>
</reference>
<comment type="caution">
    <text evidence="2">The sequence shown here is derived from an EMBL/GenBank/DDBJ whole genome shotgun (WGS) entry which is preliminary data.</text>
</comment>
<dbReference type="GO" id="GO:0015074">
    <property type="term" value="P:DNA integration"/>
    <property type="evidence" value="ECO:0007669"/>
    <property type="project" value="InterPro"/>
</dbReference>
<keyword evidence="3" id="KW-1185">Reference proteome</keyword>
<protein>
    <submittedName>
        <fullName evidence="2">Transposase</fullName>
    </submittedName>
</protein>
<dbReference type="GO" id="GO:0003676">
    <property type="term" value="F:nucleic acid binding"/>
    <property type="evidence" value="ECO:0007669"/>
    <property type="project" value="InterPro"/>
</dbReference>
<name>A3VLL5_9RHOB</name>
<dbReference type="EMBL" id="AAMT01000023">
    <property type="protein sequence ID" value="EAQ10903.1"/>
    <property type="molecule type" value="Genomic_DNA"/>
</dbReference>
<dbReference type="InterPro" id="IPR012337">
    <property type="entry name" value="RNaseH-like_sf"/>
</dbReference>
<evidence type="ECO:0000259" key="1">
    <source>
        <dbReference type="Pfam" id="PF00665"/>
    </source>
</evidence>
<evidence type="ECO:0000313" key="3">
    <source>
        <dbReference type="Proteomes" id="UP000002931"/>
    </source>
</evidence>
<dbReference type="InterPro" id="IPR001584">
    <property type="entry name" value="Integrase_cat-core"/>
</dbReference>
<sequence length="90" mass="10171">MRRGFLYLVAVMDCITRKVLAFRISNTLEEDFCVEARNEVVHRFGPPEIMNSEQGSQFRSFAWSDRLKQIGARISMDGKGVTSITPSLSA</sequence>
<dbReference type="InterPro" id="IPR036397">
    <property type="entry name" value="RNaseH_sf"/>
</dbReference>
<dbReference type="eggNOG" id="COG2801">
    <property type="taxonomic scope" value="Bacteria"/>
</dbReference>
<dbReference type="OrthoDB" id="9814072at2"/>
<accession>A3VLL5</accession>
<dbReference type="Pfam" id="PF00665">
    <property type="entry name" value="rve"/>
    <property type="match status" value="1"/>
</dbReference>
<dbReference type="AlphaFoldDB" id="A3VLL5"/>